<feature type="region of interest" description="Disordered" evidence="1">
    <location>
        <begin position="213"/>
        <end position="310"/>
    </location>
</feature>
<gene>
    <name evidence="2" type="ORF">BDY17DRAFT_324284</name>
</gene>
<protein>
    <submittedName>
        <fullName evidence="2">Uncharacterized protein</fullName>
    </submittedName>
</protein>
<reference evidence="2" key="1">
    <citation type="journal article" date="2020" name="Stud. Mycol.">
        <title>101 Dothideomycetes genomes: a test case for predicting lifestyles and emergence of pathogens.</title>
        <authorList>
            <person name="Haridas S."/>
            <person name="Albert R."/>
            <person name="Binder M."/>
            <person name="Bloem J."/>
            <person name="Labutti K."/>
            <person name="Salamov A."/>
            <person name="Andreopoulos B."/>
            <person name="Baker S."/>
            <person name="Barry K."/>
            <person name="Bills G."/>
            <person name="Bluhm B."/>
            <person name="Cannon C."/>
            <person name="Castanera R."/>
            <person name="Culley D."/>
            <person name="Daum C."/>
            <person name="Ezra D."/>
            <person name="Gonzalez J."/>
            <person name="Henrissat B."/>
            <person name="Kuo A."/>
            <person name="Liang C."/>
            <person name="Lipzen A."/>
            <person name="Lutzoni F."/>
            <person name="Magnuson J."/>
            <person name="Mondo S."/>
            <person name="Nolan M."/>
            <person name="Ohm R."/>
            <person name="Pangilinan J."/>
            <person name="Park H.-J."/>
            <person name="Ramirez L."/>
            <person name="Alfaro M."/>
            <person name="Sun H."/>
            <person name="Tritt A."/>
            <person name="Yoshinaga Y."/>
            <person name="Zwiers L.-H."/>
            <person name="Turgeon B."/>
            <person name="Goodwin S."/>
            <person name="Spatafora J."/>
            <person name="Crous P."/>
            <person name="Grigoriev I."/>
        </authorList>
    </citation>
    <scope>NUCLEOTIDE SEQUENCE</scope>
    <source>
        <strain evidence="2">CBS 113389</strain>
    </source>
</reference>
<organism evidence="2 3">
    <name type="scientific">Neohortaea acidophila</name>
    <dbReference type="NCBI Taxonomy" id="245834"/>
    <lineage>
        <taxon>Eukaryota</taxon>
        <taxon>Fungi</taxon>
        <taxon>Dikarya</taxon>
        <taxon>Ascomycota</taxon>
        <taxon>Pezizomycotina</taxon>
        <taxon>Dothideomycetes</taxon>
        <taxon>Dothideomycetidae</taxon>
        <taxon>Mycosphaerellales</taxon>
        <taxon>Teratosphaeriaceae</taxon>
        <taxon>Neohortaea</taxon>
    </lineage>
</organism>
<dbReference type="GeneID" id="54478165"/>
<dbReference type="RefSeq" id="XP_033590132.1">
    <property type="nucleotide sequence ID" value="XM_033737163.1"/>
</dbReference>
<feature type="compositionally biased region" description="Basic and acidic residues" evidence="1">
    <location>
        <begin position="297"/>
        <end position="307"/>
    </location>
</feature>
<dbReference type="AlphaFoldDB" id="A0A6A6PUA0"/>
<keyword evidence="3" id="KW-1185">Reference proteome</keyword>
<dbReference type="EMBL" id="MU001635">
    <property type="protein sequence ID" value="KAF2483562.1"/>
    <property type="molecule type" value="Genomic_DNA"/>
</dbReference>
<proteinExistence type="predicted"/>
<evidence type="ECO:0000313" key="3">
    <source>
        <dbReference type="Proteomes" id="UP000799767"/>
    </source>
</evidence>
<evidence type="ECO:0000313" key="2">
    <source>
        <dbReference type="EMBL" id="KAF2483562.1"/>
    </source>
</evidence>
<evidence type="ECO:0000256" key="1">
    <source>
        <dbReference type="SAM" id="MobiDB-lite"/>
    </source>
</evidence>
<feature type="compositionally biased region" description="Polar residues" evidence="1">
    <location>
        <begin position="125"/>
        <end position="145"/>
    </location>
</feature>
<sequence length="347" mass="38808">MENDSTLASRSNTNDTTSSLDLAKAHSNDTMTSSLYSMLANQAIDRLSDQQPSKEQINYCPRIKTRTGKVLCADGIFRDLKTKKQEREERLLSTELFSWTYNLQRVGVAHPGLDDGQLPGMEQEAPTSVQCTSSPQVSKGQSLVSKSARVEKEVSPGGLKRRPSLVCKLSSAARELFHGGSVRANKKLVADESYESLRQQMIEWACWEREHASPRKVRPEGNTTAAHDSAVYLEDSPNTRGKVNKQYPSLELVPQPLRVSKQQEQRRQAFMPSSPPSRRLSSRKRVDTSRKSWMPPDHGHGEMEIDAGKTQQTAGRVIRAQSRSSGRILVLAEQMVRKTCIYGGDFF</sequence>
<name>A0A6A6PUA0_9PEZI</name>
<dbReference type="Proteomes" id="UP000799767">
    <property type="component" value="Unassembled WGS sequence"/>
</dbReference>
<feature type="region of interest" description="Disordered" evidence="1">
    <location>
        <begin position="1"/>
        <end position="23"/>
    </location>
</feature>
<feature type="region of interest" description="Disordered" evidence="1">
    <location>
        <begin position="122"/>
        <end position="155"/>
    </location>
</feature>
<feature type="compositionally biased region" description="Polar residues" evidence="1">
    <location>
        <begin position="1"/>
        <end position="20"/>
    </location>
</feature>
<accession>A0A6A6PUA0</accession>